<feature type="repeat" description="NHL" evidence="2">
    <location>
        <begin position="281"/>
        <end position="314"/>
    </location>
</feature>
<dbReference type="InterPro" id="IPR001258">
    <property type="entry name" value="NHL_repeat"/>
</dbReference>
<reference evidence="3" key="2">
    <citation type="submission" date="2022-11" db="EMBL/GenBank/DDBJ databases">
        <title>Role of the vibriolysin VemA secreted by the emergent pathogen Vibrio europaeus in the colonization of Manila clam mucus.</title>
        <authorList>
            <person name="Martinez C."/>
            <person name="Rodriguez S."/>
            <person name="Vences A."/>
            <person name="Barja J.L."/>
            <person name="Toranzo A.E."/>
            <person name="Dubert J."/>
        </authorList>
    </citation>
    <scope>NUCLEOTIDE SEQUENCE</scope>
    <source>
        <strain evidence="3">3454</strain>
    </source>
</reference>
<dbReference type="EMBL" id="CP053541">
    <property type="protein sequence ID" value="QJY35702.1"/>
    <property type="molecule type" value="Genomic_DNA"/>
</dbReference>
<dbReference type="Proteomes" id="UP000501443">
    <property type="component" value="Chromosome 1"/>
</dbReference>
<dbReference type="SUPFAM" id="SSF101898">
    <property type="entry name" value="NHL repeat"/>
    <property type="match status" value="1"/>
</dbReference>
<dbReference type="PROSITE" id="PS51125">
    <property type="entry name" value="NHL"/>
    <property type="match status" value="3"/>
</dbReference>
<keyword evidence="1" id="KW-0677">Repeat</keyword>
<protein>
    <submittedName>
        <fullName evidence="3">NHL repeat-containing protein</fullName>
    </submittedName>
</protein>
<keyword evidence="6" id="KW-1185">Reference proteome</keyword>
<gene>
    <name evidence="4" type="ORF">HOO69_03380</name>
    <name evidence="3" type="ORF">OPW20_22700</name>
</gene>
<feature type="repeat" description="NHL" evidence="2">
    <location>
        <begin position="218"/>
        <end position="250"/>
    </location>
</feature>
<dbReference type="PANTHER" id="PTHR24104">
    <property type="entry name" value="E3 UBIQUITIN-PROTEIN LIGASE NHLRC1-RELATED"/>
    <property type="match status" value="1"/>
</dbReference>
<evidence type="ECO:0000256" key="2">
    <source>
        <dbReference type="PROSITE-ProRule" id="PRU00504"/>
    </source>
</evidence>
<dbReference type="PROSITE" id="PS51257">
    <property type="entry name" value="PROKAR_LIPOPROTEIN"/>
    <property type="match status" value="1"/>
</dbReference>
<proteinExistence type="predicted"/>
<evidence type="ECO:0000313" key="6">
    <source>
        <dbReference type="Proteomes" id="UP001150001"/>
    </source>
</evidence>
<sequence length="378" mass="41239">MRLRTIILPIFLAACGTEQSNINQSSQWLATTSVVGNSNITSITGFQGPYGLLVSHDFKLYVPDIVEARVVRFSSELAFEKWLGYSSETNTSGWFDEDLSPSVDSLEAPIGAHSISFSSHGYMVVSAYYNLSVHIYDDSGNFVQFLNSSPNDSSLKFKGPANAYVDPTGNIWVSDYGSHRVFKFDSNYNFIGWLGATSSGPTNGFAQSGEPVSSSALGGFNKPHMVKVDKNGFVYVVEVGNNRIQKFDQNGQPLGWIGAKKNGGTTLKFEVGGEAVPTSLPGGFNKPASIFIHNNQSIIVSDFGNNRIQKFNLDGTYVGWLGASESNIYVNWSNTVEPAIRGDSVGHLSSPFDAIIANEKLFIADGLNKRIKIYPIRY</sequence>
<accession>A0AAE7ARZ3</accession>
<evidence type="ECO:0000313" key="4">
    <source>
        <dbReference type="EMBL" id="QJY35702.1"/>
    </source>
</evidence>
<evidence type="ECO:0000313" key="3">
    <source>
        <dbReference type="EMBL" id="MDC5742870.1"/>
    </source>
</evidence>
<dbReference type="GO" id="GO:0008270">
    <property type="term" value="F:zinc ion binding"/>
    <property type="evidence" value="ECO:0007669"/>
    <property type="project" value="UniProtKB-KW"/>
</dbReference>
<dbReference type="EMBL" id="JAPFIT010000031">
    <property type="protein sequence ID" value="MDC5742870.1"/>
    <property type="molecule type" value="Genomic_DNA"/>
</dbReference>
<organism evidence="4 5">
    <name type="scientific">Vibrio europaeus</name>
    <dbReference type="NCBI Taxonomy" id="300876"/>
    <lineage>
        <taxon>Bacteria</taxon>
        <taxon>Pseudomonadati</taxon>
        <taxon>Pseudomonadota</taxon>
        <taxon>Gammaproteobacteria</taxon>
        <taxon>Vibrionales</taxon>
        <taxon>Vibrionaceae</taxon>
        <taxon>Vibrio</taxon>
        <taxon>Vibrio oreintalis group</taxon>
    </lineage>
</organism>
<dbReference type="Gene3D" id="2.120.10.30">
    <property type="entry name" value="TolB, C-terminal domain"/>
    <property type="match status" value="2"/>
</dbReference>
<dbReference type="InterPro" id="IPR050952">
    <property type="entry name" value="TRIM-NHL_E3_ligases"/>
</dbReference>
<dbReference type="RefSeq" id="WP_084656675.1">
    <property type="nucleotide sequence ID" value="NZ_CP053541.1"/>
</dbReference>
<dbReference type="GeneID" id="78074437"/>
<dbReference type="CDD" id="cd05819">
    <property type="entry name" value="NHL"/>
    <property type="match status" value="1"/>
</dbReference>
<dbReference type="Proteomes" id="UP001150001">
    <property type="component" value="Unassembled WGS sequence"/>
</dbReference>
<feature type="repeat" description="NHL" evidence="2">
    <location>
        <begin position="157"/>
        <end position="187"/>
    </location>
</feature>
<dbReference type="AlphaFoldDB" id="A0AAE7ARZ3"/>
<evidence type="ECO:0000256" key="1">
    <source>
        <dbReference type="ARBA" id="ARBA00022737"/>
    </source>
</evidence>
<dbReference type="Pfam" id="PF01436">
    <property type="entry name" value="NHL"/>
    <property type="match status" value="3"/>
</dbReference>
<name>A0AAE7ARZ3_9VIBR</name>
<dbReference type="InterPro" id="IPR011042">
    <property type="entry name" value="6-blade_b-propeller_TolB-like"/>
</dbReference>
<reference evidence="4 5" key="1">
    <citation type="submission" date="2020-05" db="EMBL/GenBank/DDBJ databases">
        <title>First description outside Europe of the emergent pathogen for shellfish aquaculture Vibrio europaeus.</title>
        <authorList>
            <person name="Dubert J."/>
            <person name="Rojas R."/>
        </authorList>
    </citation>
    <scope>NUCLEOTIDE SEQUENCE [LARGE SCALE GENOMIC DNA]</scope>
    <source>
        <strain evidence="4 5">NPI-1</strain>
    </source>
</reference>
<evidence type="ECO:0000313" key="5">
    <source>
        <dbReference type="Proteomes" id="UP000501443"/>
    </source>
</evidence>
<dbReference type="PANTHER" id="PTHR24104:SF25">
    <property type="entry name" value="PROTEIN LIN-41"/>
    <property type="match status" value="1"/>
</dbReference>